<gene>
    <name evidence="5" type="ORF">IAD50_02080</name>
</gene>
<dbReference type="EMBL" id="DVMM01000040">
    <property type="protein sequence ID" value="HIU29064.1"/>
    <property type="molecule type" value="Genomic_DNA"/>
</dbReference>
<dbReference type="InterPro" id="IPR051531">
    <property type="entry name" value="N-acetyltransferase"/>
</dbReference>
<evidence type="ECO:0000256" key="1">
    <source>
        <dbReference type="ARBA" id="ARBA00022679"/>
    </source>
</evidence>
<dbReference type="PANTHER" id="PTHR43792:SF8">
    <property type="entry name" value="[RIBOSOMAL PROTEIN US5]-ALANINE N-ACETYLTRANSFERASE"/>
    <property type="match status" value="1"/>
</dbReference>
<dbReference type="PANTHER" id="PTHR43792">
    <property type="entry name" value="GNAT FAMILY, PUTATIVE (AFU_ORTHOLOGUE AFUA_3G00765)-RELATED-RELATED"/>
    <property type="match status" value="1"/>
</dbReference>
<accession>A0A9D1L8M6</accession>
<keyword evidence="1" id="KW-0808">Transferase</keyword>
<dbReference type="GO" id="GO:0016747">
    <property type="term" value="F:acyltransferase activity, transferring groups other than amino-acyl groups"/>
    <property type="evidence" value="ECO:0007669"/>
    <property type="project" value="InterPro"/>
</dbReference>
<sequence>MVLTQKGTQTIRTERLLLRRFTVGDAPAMFENWANDERVTRFLTWEPHQSPEITKQLLEDWCAAYENPSTYNWLIEFQGKAIGSISVVRLSEKCEYAELGYCIGYAFWNKGIMAEAAGAVINYLFSQVGVNRIGISHAVKNPASGRVAQKCGLTYEGTKREYFKTRTGEFLDMAEYGILKREWIAGNAARTER</sequence>
<evidence type="ECO:0000256" key="3">
    <source>
        <dbReference type="ARBA" id="ARBA00038502"/>
    </source>
</evidence>
<protein>
    <submittedName>
        <fullName evidence="5">GNAT family N-acetyltransferase</fullName>
    </submittedName>
</protein>
<dbReference type="Proteomes" id="UP000824089">
    <property type="component" value="Unassembled WGS sequence"/>
</dbReference>
<evidence type="ECO:0000313" key="5">
    <source>
        <dbReference type="EMBL" id="HIU29064.1"/>
    </source>
</evidence>
<dbReference type="Gene3D" id="3.40.630.30">
    <property type="match status" value="1"/>
</dbReference>
<evidence type="ECO:0000259" key="4">
    <source>
        <dbReference type="PROSITE" id="PS51186"/>
    </source>
</evidence>
<feature type="domain" description="N-acetyltransferase" evidence="4">
    <location>
        <begin position="16"/>
        <end position="178"/>
    </location>
</feature>
<dbReference type="InterPro" id="IPR000182">
    <property type="entry name" value="GNAT_dom"/>
</dbReference>
<evidence type="ECO:0000313" key="6">
    <source>
        <dbReference type="Proteomes" id="UP000824089"/>
    </source>
</evidence>
<evidence type="ECO:0000256" key="2">
    <source>
        <dbReference type="ARBA" id="ARBA00023315"/>
    </source>
</evidence>
<comment type="similarity">
    <text evidence="3">Belongs to the acetyltransferase family. RimJ subfamily.</text>
</comment>
<organism evidence="5 6">
    <name type="scientific">Candidatus Egerieisoma faecipullorum</name>
    <dbReference type="NCBI Taxonomy" id="2840963"/>
    <lineage>
        <taxon>Bacteria</taxon>
        <taxon>Bacillati</taxon>
        <taxon>Bacillota</taxon>
        <taxon>Clostridia</taxon>
        <taxon>Eubacteriales</taxon>
        <taxon>Clostridiaceae</taxon>
        <taxon>Clostridiaceae incertae sedis</taxon>
        <taxon>Candidatus Egerieisoma</taxon>
    </lineage>
</organism>
<proteinExistence type="inferred from homology"/>
<keyword evidence="2" id="KW-0012">Acyltransferase</keyword>
<dbReference type="InterPro" id="IPR016181">
    <property type="entry name" value="Acyl_CoA_acyltransferase"/>
</dbReference>
<reference evidence="5" key="2">
    <citation type="journal article" date="2021" name="PeerJ">
        <title>Extensive microbial diversity within the chicken gut microbiome revealed by metagenomics and culture.</title>
        <authorList>
            <person name="Gilroy R."/>
            <person name="Ravi A."/>
            <person name="Getino M."/>
            <person name="Pursley I."/>
            <person name="Horton D.L."/>
            <person name="Alikhan N.F."/>
            <person name="Baker D."/>
            <person name="Gharbi K."/>
            <person name="Hall N."/>
            <person name="Watson M."/>
            <person name="Adriaenssens E.M."/>
            <person name="Foster-Nyarko E."/>
            <person name="Jarju S."/>
            <person name="Secka A."/>
            <person name="Antonio M."/>
            <person name="Oren A."/>
            <person name="Chaudhuri R.R."/>
            <person name="La Ragione R."/>
            <person name="Hildebrand F."/>
            <person name="Pallen M.J."/>
        </authorList>
    </citation>
    <scope>NUCLEOTIDE SEQUENCE</scope>
    <source>
        <strain evidence="5">CHK195-4489</strain>
    </source>
</reference>
<dbReference type="SUPFAM" id="SSF55729">
    <property type="entry name" value="Acyl-CoA N-acyltransferases (Nat)"/>
    <property type="match status" value="1"/>
</dbReference>
<dbReference type="Pfam" id="PF13302">
    <property type="entry name" value="Acetyltransf_3"/>
    <property type="match status" value="1"/>
</dbReference>
<dbReference type="AlphaFoldDB" id="A0A9D1L8M6"/>
<name>A0A9D1L8M6_9CLOT</name>
<reference evidence="5" key="1">
    <citation type="submission" date="2020-10" db="EMBL/GenBank/DDBJ databases">
        <authorList>
            <person name="Gilroy R."/>
        </authorList>
    </citation>
    <scope>NUCLEOTIDE SEQUENCE</scope>
    <source>
        <strain evidence="5">CHK195-4489</strain>
    </source>
</reference>
<comment type="caution">
    <text evidence="5">The sequence shown here is derived from an EMBL/GenBank/DDBJ whole genome shotgun (WGS) entry which is preliminary data.</text>
</comment>
<dbReference type="PROSITE" id="PS51186">
    <property type="entry name" value="GNAT"/>
    <property type="match status" value="1"/>
</dbReference>